<comment type="caution">
    <text evidence="1">The sequence shown here is derived from an EMBL/GenBank/DDBJ whole genome shotgun (WGS) entry which is preliminary data.</text>
</comment>
<organism evidence="1 2">
    <name type="scientific">Promicromonospora iranensis</name>
    <dbReference type="NCBI Taxonomy" id="1105144"/>
    <lineage>
        <taxon>Bacteria</taxon>
        <taxon>Bacillati</taxon>
        <taxon>Actinomycetota</taxon>
        <taxon>Actinomycetes</taxon>
        <taxon>Micrococcales</taxon>
        <taxon>Promicromonosporaceae</taxon>
        <taxon>Promicromonospora</taxon>
    </lineage>
</organism>
<protein>
    <submittedName>
        <fullName evidence="1">Uncharacterized protein</fullName>
    </submittedName>
</protein>
<dbReference type="EMBL" id="JAVDYE010000001">
    <property type="protein sequence ID" value="MDR7380493.1"/>
    <property type="molecule type" value="Genomic_DNA"/>
</dbReference>
<accession>A0ABU2CGM7</accession>
<gene>
    <name evidence="1" type="ORF">J2S48_000008</name>
</gene>
<reference evidence="1 2" key="1">
    <citation type="submission" date="2023-07" db="EMBL/GenBank/DDBJ databases">
        <title>Sequencing the genomes of 1000 actinobacteria strains.</title>
        <authorList>
            <person name="Klenk H.-P."/>
        </authorList>
    </citation>
    <scope>NUCLEOTIDE SEQUENCE [LARGE SCALE GENOMIC DNA]</scope>
    <source>
        <strain evidence="1 2">DSM 45554</strain>
    </source>
</reference>
<proteinExistence type="predicted"/>
<name>A0ABU2CGM7_9MICO</name>
<dbReference type="Proteomes" id="UP001183585">
    <property type="component" value="Unassembled WGS sequence"/>
</dbReference>
<evidence type="ECO:0000313" key="2">
    <source>
        <dbReference type="Proteomes" id="UP001183585"/>
    </source>
</evidence>
<dbReference type="RefSeq" id="WP_274996776.1">
    <property type="nucleotide sequence ID" value="NZ_JAJQQP010000013.1"/>
</dbReference>
<evidence type="ECO:0000313" key="1">
    <source>
        <dbReference type="EMBL" id="MDR7380493.1"/>
    </source>
</evidence>
<keyword evidence="2" id="KW-1185">Reference proteome</keyword>
<sequence length="41" mass="4579">MARTLHTVVQLDPGDPVTTLMQASSRSGEQVVYDVGYWQNQ</sequence>